<feature type="signal peptide" evidence="2">
    <location>
        <begin position="1"/>
        <end position="20"/>
    </location>
</feature>
<feature type="region of interest" description="Disordered" evidence="1">
    <location>
        <begin position="673"/>
        <end position="695"/>
    </location>
</feature>
<protein>
    <submittedName>
        <fullName evidence="3">Histone deacetylase 14</fullName>
    </submittedName>
</protein>
<dbReference type="EMBL" id="BKCJ010220214">
    <property type="protein sequence ID" value="GEY89648.1"/>
    <property type="molecule type" value="Genomic_DNA"/>
</dbReference>
<organism evidence="3">
    <name type="scientific">Tanacetum cinerariifolium</name>
    <name type="common">Dalmatian daisy</name>
    <name type="synonym">Chrysanthemum cinerariifolium</name>
    <dbReference type="NCBI Taxonomy" id="118510"/>
    <lineage>
        <taxon>Eukaryota</taxon>
        <taxon>Viridiplantae</taxon>
        <taxon>Streptophyta</taxon>
        <taxon>Embryophyta</taxon>
        <taxon>Tracheophyta</taxon>
        <taxon>Spermatophyta</taxon>
        <taxon>Magnoliopsida</taxon>
        <taxon>eudicotyledons</taxon>
        <taxon>Gunneridae</taxon>
        <taxon>Pentapetalae</taxon>
        <taxon>asterids</taxon>
        <taxon>campanulids</taxon>
        <taxon>Asterales</taxon>
        <taxon>Asteraceae</taxon>
        <taxon>Asteroideae</taxon>
        <taxon>Anthemideae</taxon>
        <taxon>Anthemidinae</taxon>
        <taxon>Tanacetum</taxon>
    </lineage>
</organism>
<reference evidence="3" key="1">
    <citation type="journal article" date="2019" name="Sci. Rep.">
        <title>Draft genome of Tanacetum cinerariifolium, the natural source of mosquito coil.</title>
        <authorList>
            <person name="Yamashiro T."/>
            <person name="Shiraishi A."/>
            <person name="Satake H."/>
            <person name="Nakayama K."/>
        </authorList>
    </citation>
    <scope>NUCLEOTIDE SEQUENCE</scope>
</reference>
<keyword evidence="2" id="KW-0732">Signal</keyword>
<name>A0A699HWX4_TANCI</name>
<feature type="region of interest" description="Disordered" evidence="1">
    <location>
        <begin position="228"/>
        <end position="306"/>
    </location>
</feature>
<evidence type="ECO:0000256" key="1">
    <source>
        <dbReference type="SAM" id="MobiDB-lite"/>
    </source>
</evidence>
<comment type="caution">
    <text evidence="3">The sequence shown here is derived from an EMBL/GenBank/DDBJ whole genome shotgun (WGS) entry which is preliminary data.</text>
</comment>
<proteinExistence type="predicted"/>
<evidence type="ECO:0000313" key="3">
    <source>
        <dbReference type="EMBL" id="GEY89648.1"/>
    </source>
</evidence>
<feature type="compositionally biased region" description="Basic and acidic residues" evidence="1">
    <location>
        <begin position="435"/>
        <end position="449"/>
    </location>
</feature>
<gene>
    <name evidence="3" type="ORF">Tci_461622</name>
</gene>
<feature type="region of interest" description="Disordered" evidence="1">
    <location>
        <begin position="421"/>
        <end position="449"/>
    </location>
</feature>
<feature type="chain" id="PRO_5025528490" evidence="2">
    <location>
        <begin position="21"/>
        <end position="932"/>
    </location>
</feature>
<accession>A0A699HWX4</accession>
<evidence type="ECO:0000256" key="2">
    <source>
        <dbReference type="SAM" id="SignalP"/>
    </source>
</evidence>
<sequence>MARKGCALLHWLHDICPVLAGSWELVPNLTNLIAPIKVQVKMKMEIPRSNKTADENVLAPDPTRSDDQILPFSAWCLTGKTSGHDRPRYLVLQMLWGIITSTNVDYAKLLWEELVQAIQTFFTYKVNLGSPTKKDRKEKPYVIPYYRFTKLIICHLGRIHNIHQRSRSPFHLAEEDLRLGNLKFVPKGKVDEVFGIPIPNELISNNIRNAPYYNAYLEMVGKHDRKVVAEKKGKKKTASAKQPKLKPAIEKSSKSTPALKLKATKERPFKASTATPPKPKLAKEKSTKTTPPQKADKGKSGEDDMDCASQMSLESFQAQSQSHVGGVVIREPVAEAIQPLPVVEGKGKAIVTEKQAAHSLLALHTPKRRSTTDKFIFQRRILAIEASSTGPSAQAQDDTSANIVRDSPFLADADRGAAFEKNNSGVMDEDQAGPHPEESRRALARPDLEPTHDEFMADLYLKIQESLKFLADEHAILEDPISSTGTLSSMKNLEDAYAIGDQFINDKSTEDEPEKPNVEAEVVSMVTVLIYQASSSVPPLSTPIPVIDLSPPKPASSTTQALIFTATTKTTTTLPPPSQQQSTTKSEIDLRDLPHKIDEAVRKSVREDVHVALQAPLRDQFRELPEADMKEILHQRMFETNTYKSLPEHVALYEVLEASMEWENREELLTEMDKSRKRRHDDQDPPPPLPDSDLTLATTYRVPTKNSLLEKTKDIRTFMHWYCQQIGKIKHTQADFEGQAYEVVKAFYPNIIHLQFQMEECHKMLTDQIDWANPEGDQVRIDIRKRTDFVNSKMKAACYLDFGLELLVPKQIWINKVCTHDISASYGISHWWFNRQKFYIDRHIADSSRKVVRTYMRILSVVSINAYSCYVYDYLKEIALRRADYQEYTIAEKDFKNLYPSDFEDLNLLLLQGHLNHLSGSDKHMLSTAIKL</sequence>
<dbReference type="AlphaFoldDB" id="A0A699HWX4"/>